<feature type="compositionally biased region" description="Basic and acidic residues" evidence="1">
    <location>
        <begin position="289"/>
        <end position="300"/>
    </location>
</feature>
<dbReference type="AlphaFoldDB" id="A0AA39Z207"/>
<keyword evidence="3" id="KW-1185">Reference proteome</keyword>
<evidence type="ECO:0000256" key="1">
    <source>
        <dbReference type="SAM" id="MobiDB-lite"/>
    </source>
</evidence>
<reference evidence="2" key="1">
    <citation type="submission" date="2023-06" db="EMBL/GenBank/DDBJ databases">
        <title>Multi-omics analyses reveal the molecular pathogenesis toolkit of Lasiodiplodia hormozganensis, a cross-kingdom pathogen.</title>
        <authorList>
            <person name="Felix C."/>
            <person name="Meneses R."/>
            <person name="Goncalves M.F.M."/>
            <person name="Tilleman L."/>
            <person name="Duarte A.S."/>
            <person name="Jorrin-Novo J.V."/>
            <person name="Van De Peer Y."/>
            <person name="Deforce D."/>
            <person name="Van Nieuwerburgh F."/>
            <person name="Esteves A.C."/>
            <person name="Alves A."/>
        </authorList>
    </citation>
    <scope>NUCLEOTIDE SEQUENCE</scope>
    <source>
        <strain evidence="2">CBS 339.90</strain>
    </source>
</reference>
<feature type="region of interest" description="Disordered" evidence="1">
    <location>
        <begin position="90"/>
        <end position="110"/>
    </location>
</feature>
<feature type="compositionally biased region" description="Basic and acidic residues" evidence="1">
    <location>
        <begin position="307"/>
        <end position="317"/>
    </location>
</feature>
<feature type="region of interest" description="Disordered" evidence="1">
    <location>
        <begin position="289"/>
        <end position="333"/>
    </location>
</feature>
<feature type="region of interest" description="Disordered" evidence="1">
    <location>
        <begin position="137"/>
        <end position="183"/>
    </location>
</feature>
<feature type="compositionally biased region" description="Polar residues" evidence="1">
    <location>
        <begin position="324"/>
        <end position="333"/>
    </location>
</feature>
<organism evidence="2 3">
    <name type="scientific">Lasiodiplodia hormozganensis</name>
    <dbReference type="NCBI Taxonomy" id="869390"/>
    <lineage>
        <taxon>Eukaryota</taxon>
        <taxon>Fungi</taxon>
        <taxon>Dikarya</taxon>
        <taxon>Ascomycota</taxon>
        <taxon>Pezizomycotina</taxon>
        <taxon>Dothideomycetes</taxon>
        <taxon>Dothideomycetes incertae sedis</taxon>
        <taxon>Botryosphaeriales</taxon>
        <taxon>Botryosphaeriaceae</taxon>
        <taxon>Lasiodiplodia</taxon>
    </lineage>
</organism>
<evidence type="ECO:0000313" key="2">
    <source>
        <dbReference type="EMBL" id="KAK0661962.1"/>
    </source>
</evidence>
<feature type="compositionally biased region" description="Acidic residues" evidence="1">
    <location>
        <begin position="145"/>
        <end position="155"/>
    </location>
</feature>
<proteinExistence type="predicted"/>
<gene>
    <name evidence="2" type="ORF">DIS24_g2298</name>
</gene>
<comment type="caution">
    <text evidence="2">The sequence shown here is derived from an EMBL/GenBank/DDBJ whole genome shotgun (WGS) entry which is preliminary data.</text>
</comment>
<dbReference type="Proteomes" id="UP001175001">
    <property type="component" value="Unassembled WGS sequence"/>
</dbReference>
<dbReference type="EMBL" id="JAUJDW010000007">
    <property type="protein sequence ID" value="KAK0661962.1"/>
    <property type="molecule type" value="Genomic_DNA"/>
</dbReference>
<protein>
    <submittedName>
        <fullName evidence="2">Uncharacterized protein</fullName>
    </submittedName>
</protein>
<evidence type="ECO:0000313" key="3">
    <source>
        <dbReference type="Proteomes" id="UP001175001"/>
    </source>
</evidence>
<name>A0AA39Z207_9PEZI</name>
<accession>A0AA39Z207</accession>
<sequence>MKAGKEISEKDLYFSSSIDLDDLVSSLAEGGKQISPEPHPTPIRKAITLQASVCKHHYPVSPQSRAHRDYVCGAYTAPLCPHCDIAAPSTSSSSSSSLEEQGTEGAKGQTTATTITATDCGHAITVRHRTAAIIAANPLIFSPSPDDDEDDGDSDKEERSHSDDVWPGYTRCSSPHSLTLPPHERKPVRVNLNVRRCVACVKREQASALRLVTRARAELRKLDDADADDDTLLGARAAAAAAAAAATGAAGSEDVAGDRELEELWAGRVCYWRRKCVQLRLGLEVLEQERERTEGEERGEGGGVEGRQLRVNDDASTKKRRESTGSLRNLKSLSTRSARSVSWRGARGERWRDSALKPALKKSTKADVDTEDVVKKGLGVQFDSKSGAFGNDFRSPARFERKSTYYRPGKWARDGLLLDTSGFSLTTEKEIKEWHIPPNGFTVSPENDEKVEKTWEMAKRIVEKSQALGWL</sequence>